<dbReference type="Proteomes" id="UP000740926">
    <property type="component" value="Unassembled WGS sequence"/>
</dbReference>
<organism evidence="2 3">
    <name type="scientific">Rhizopus delemar</name>
    <dbReference type="NCBI Taxonomy" id="936053"/>
    <lineage>
        <taxon>Eukaryota</taxon>
        <taxon>Fungi</taxon>
        <taxon>Fungi incertae sedis</taxon>
        <taxon>Mucoromycota</taxon>
        <taxon>Mucoromycotina</taxon>
        <taxon>Mucoromycetes</taxon>
        <taxon>Mucorales</taxon>
        <taxon>Mucorineae</taxon>
        <taxon>Rhizopodaceae</taxon>
        <taxon>Rhizopus</taxon>
    </lineage>
</organism>
<evidence type="ECO:0000313" key="2">
    <source>
        <dbReference type="EMBL" id="KAG1539101.1"/>
    </source>
</evidence>
<evidence type="ECO:0000256" key="1">
    <source>
        <dbReference type="SAM" id="MobiDB-lite"/>
    </source>
</evidence>
<name>A0A9P7C6W0_9FUNG</name>
<reference evidence="2 3" key="1">
    <citation type="journal article" date="2020" name="Microb. Genom.">
        <title>Genetic diversity of clinical and environmental Mucorales isolates obtained from an investigation of mucormycosis cases among solid organ transplant recipients.</title>
        <authorList>
            <person name="Nguyen M.H."/>
            <person name="Kaul D."/>
            <person name="Muto C."/>
            <person name="Cheng S.J."/>
            <person name="Richter R.A."/>
            <person name="Bruno V.M."/>
            <person name="Liu G."/>
            <person name="Beyhan S."/>
            <person name="Sundermann A.J."/>
            <person name="Mounaud S."/>
            <person name="Pasculle A.W."/>
            <person name="Nierman W.C."/>
            <person name="Driscoll E."/>
            <person name="Cumbie R."/>
            <person name="Clancy C.J."/>
            <person name="Dupont C.L."/>
        </authorList>
    </citation>
    <scope>NUCLEOTIDE SEQUENCE [LARGE SCALE GENOMIC DNA]</scope>
    <source>
        <strain evidence="2 3">GL24</strain>
    </source>
</reference>
<feature type="region of interest" description="Disordered" evidence="1">
    <location>
        <begin position="123"/>
        <end position="174"/>
    </location>
</feature>
<keyword evidence="3" id="KW-1185">Reference proteome</keyword>
<dbReference type="AlphaFoldDB" id="A0A9P7C6W0"/>
<feature type="compositionally biased region" description="Pro residues" evidence="1">
    <location>
        <begin position="165"/>
        <end position="174"/>
    </location>
</feature>
<gene>
    <name evidence="2" type="ORF">G6F50_014558</name>
</gene>
<protein>
    <submittedName>
        <fullName evidence="2">Uncharacterized protein</fullName>
    </submittedName>
</protein>
<sequence length="174" mass="18356">MPAGACQQRVALMAGGADGVENLVLHTQHACHQVQLAAGQLRVEQVGKGRGGERAARQYRCIRCRPLAWGTAPATYRIEEIGVAHVGAVEHAHARGNRIWNHSKHRTPSVSLLRSAGRGPALPCGTHAASKRARTSAVTAGIGRKRGCPRTRCSQARTSGNGARPMPPSPATSV</sequence>
<evidence type="ECO:0000313" key="3">
    <source>
        <dbReference type="Proteomes" id="UP000740926"/>
    </source>
</evidence>
<feature type="compositionally biased region" description="Polar residues" evidence="1">
    <location>
        <begin position="152"/>
        <end position="161"/>
    </location>
</feature>
<accession>A0A9P7C6W0</accession>
<proteinExistence type="predicted"/>
<dbReference type="EMBL" id="JAANIU010007079">
    <property type="protein sequence ID" value="KAG1539101.1"/>
    <property type="molecule type" value="Genomic_DNA"/>
</dbReference>
<comment type="caution">
    <text evidence="2">The sequence shown here is derived from an EMBL/GenBank/DDBJ whole genome shotgun (WGS) entry which is preliminary data.</text>
</comment>